<evidence type="ECO:0000256" key="2">
    <source>
        <dbReference type="ARBA" id="ARBA00022475"/>
    </source>
</evidence>
<dbReference type="Pfam" id="PF03772">
    <property type="entry name" value="Competence"/>
    <property type="match status" value="1"/>
</dbReference>
<dbReference type="EMBL" id="JAGZGG010000019">
    <property type="protein sequence ID" value="MBS5332594.1"/>
    <property type="molecule type" value="Genomic_DNA"/>
</dbReference>
<feature type="transmembrane region" description="Helical" evidence="6">
    <location>
        <begin position="453"/>
        <end position="473"/>
    </location>
</feature>
<sequence>MKRKLGWFGLGFAGAELAAAILPPLVCVPAAAFLVWLAFFSRKRRRDHGIPLLGAVCGLAWFLMFSLVWVRPARALAGQTVTCTAVVETDADASYSESRLRGTLRLTEIDGRPANVRVQCSSFPGENAGERFTAQFTLAELPDNKYRLSRNSKGVYLQAEYLGSYQPLAASRAPRFALYRLRQRWSAVLRRWLPRQLDGMETAMLLADKSRLDDAVQQAFRTAGVSHLLAVSGLHLALLCGLFSFGRRWKFYKPLIILRGAVALFYVLLTGVPVSVLRAGLVFAVALAGDFLLLPFDLLTATGFAAILMGLQNAYAPCDIGFQLSFCAVLGVQAAAALTRAEERAAEDKHAAVRLLCRLAEPVQSAALASLATLPVLVAHGMAASLAGLVCNVLVVWMLQPALQMGILLLAVSAVPFLLPFTNLTALLLSLWLKLLLWLVERCAALPFASVCLPQRYTLFVLAVLGMLAAAYWHAKKLRACLPAVAACAVLAVGMGLWMQRDVVQLALVGAANNPCVVCVQNGKTVVFFRGGESNLAAVKNYLAGRSRGEPALLVDLRAKPTELDFAAAEVVTIQEQPDFATRPVLDGLALDLYHNKSASLAVLEAGGRHIAVGAGNIQLAEPVRVDVLCAPGSWPDAVQPDTVLYTSTTPKWLDKAENCTLRYGEEEPGLTLRPGRSILWEEAQTVAVQ</sequence>
<keyword evidence="5 6" id="KW-0472">Membrane</keyword>
<dbReference type="PANTHER" id="PTHR30619:SF1">
    <property type="entry name" value="RECOMBINATION PROTEIN 2"/>
    <property type="match status" value="1"/>
</dbReference>
<organism evidence="8 9">
    <name type="scientific">Subdoligranulum variabile</name>
    <dbReference type="NCBI Taxonomy" id="214851"/>
    <lineage>
        <taxon>Bacteria</taxon>
        <taxon>Bacillati</taxon>
        <taxon>Bacillota</taxon>
        <taxon>Clostridia</taxon>
        <taxon>Eubacteriales</taxon>
        <taxon>Oscillospiraceae</taxon>
        <taxon>Subdoligranulum</taxon>
    </lineage>
</organism>
<feature type="transmembrane region" description="Helical" evidence="6">
    <location>
        <begin position="282"/>
        <end position="308"/>
    </location>
</feature>
<feature type="domain" description="ComEC/Rec2-related protein" evidence="7">
    <location>
        <begin position="204"/>
        <end position="474"/>
    </location>
</feature>
<dbReference type="GO" id="GO:0005886">
    <property type="term" value="C:plasma membrane"/>
    <property type="evidence" value="ECO:0007669"/>
    <property type="project" value="UniProtKB-SubCell"/>
</dbReference>
<protein>
    <submittedName>
        <fullName evidence="8">ComEC/Rec2 family competence protein</fullName>
    </submittedName>
</protein>
<feature type="transmembrane region" description="Helical" evidence="6">
    <location>
        <begin position="377"/>
        <end position="399"/>
    </location>
</feature>
<feature type="transmembrane region" description="Helical" evidence="6">
    <location>
        <begin position="20"/>
        <end position="40"/>
    </location>
</feature>
<dbReference type="InterPro" id="IPR052159">
    <property type="entry name" value="Competence_DNA_uptake"/>
</dbReference>
<evidence type="ECO:0000313" key="8">
    <source>
        <dbReference type="EMBL" id="MBS5332594.1"/>
    </source>
</evidence>
<evidence type="ECO:0000256" key="4">
    <source>
        <dbReference type="ARBA" id="ARBA00022989"/>
    </source>
</evidence>
<gene>
    <name evidence="8" type="ORF">KHY36_08715</name>
</gene>
<keyword evidence="3 6" id="KW-0812">Transmembrane</keyword>
<accession>A0A943DGH6</accession>
<feature type="transmembrane region" description="Helical" evidence="6">
    <location>
        <begin position="225"/>
        <end position="245"/>
    </location>
</feature>
<name>A0A943DGH6_9FIRM</name>
<comment type="caution">
    <text evidence="8">The sequence shown here is derived from an EMBL/GenBank/DDBJ whole genome shotgun (WGS) entry which is preliminary data.</text>
</comment>
<evidence type="ECO:0000256" key="1">
    <source>
        <dbReference type="ARBA" id="ARBA00004651"/>
    </source>
</evidence>
<feature type="transmembrane region" description="Helical" evidence="6">
    <location>
        <begin position="406"/>
        <end position="433"/>
    </location>
</feature>
<evidence type="ECO:0000256" key="6">
    <source>
        <dbReference type="SAM" id="Phobius"/>
    </source>
</evidence>
<feature type="transmembrane region" description="Helical" evidence="6">
    <location>
        <begin position="257"/>
        <end position="276"/>
    </location>
</feature>
<keyword evidence="4 6" id="KW-1133">Transmembrane helix</keyword>
<evidence type="ECO:0000259" key="7">
    <source>
        <dbReference type="Pfam" id="PF03772"/>
    </source>
</evidence>
<dbReference type="AlphaFoldDB" id="A0A943DGH6"/>
<feature type="transmembrane region" description="Helical" evidence="6">
    <location>
        <begin position="52"/>
        <end position="70"/>
    </location>
</feature>
<reference evidence="8" key="1">
    <citation type="submission" date="2021-02" db="EMBL/GenBank/DDBJ databases">
        <title>Infant gut strain persistence is associated with maternal origin, phylogeny, and functional potential including surface adhesion and iron acquisition.</title>
        <authorList>
            <person name="Lou Y.C."/>
        </authorList>
    </citation>
    <scope>NUCLEOTIDE SEQUENCE</scope>
    <source>
        <strain evidence="8">L3_101_000M1_dasL3_101_000M1_concoct_87</strain>
    </source>
</reference>
<proteinExistence type="predicted"/>
<comment type="subcellular location">
    <subcellularLocation>
        <location evidence="1">Cell membrane</location>
        <topology evidence="1">Multi-pass membrane protein</topology>
    </subcellularLocation>
</comment>
<dbReference type="InterPro" id="IPR004477">
    <property type="entry name" value="ComEC_N"/>
</dbReference>
<evidence type="ECO:0000256" key="3">
    <source>
        <dbReference type="ARBA" id="ARBA00022692"/>
    </source>
</evidence>
<dbReference type="Proteomes" id="UP000759273">
    <property type="component" value="Unassembled WGS sequence"/>
</dbReference>
<evidence type="ECO:0000313" key="9">
    <source>
        <dbReference type="Proteomes" id="UP000759273"/>
    </source>
</evidence>
<dbReference type="NCBIfam" id="TIGR00360">
    <property type="entry name" value="ComEC_N-term"/>
    <property type="match status" value="1"/>
</dbReference>
<feature type="transmembrane region" description="Helical" evidence="6">
    <location>
        <begin position="480"/>
        <end position="499"/>
    </location>
</feature>
<keyword evidence="2" id="KW-1003">Cell membrane</keyword>
<dbReference type="PANTHER" id="PTHR30619">
    <property type="entry name" value="DNA INTERNALIZATION/COMPETENCE PROTEIN COMEC/REC2"/>
    <property type="match status" value="1"/>
</dbReference>
<evidence type="ECO:0000256" key="5">
    <source>
        <dbReference type="ARBA" id="ARBA00023136"/>
    </source>
</evidence>